<sequence length="111" mass="11517">MKRIFIVGGNGKIARHLAPRLVQQGDVPVSLYRQLAQEADLKALGATPIFGDLQTLSPESLAELMHDCDVVVFSAGAGGKGGVETTTAIDGVGLEKSVEAAKLAGISRFIG</sequence>
<evidence type="ECO:0000313" key="2">
    <source>
        <dbReference type="EMBL" id="QSX33281.1"/>
    </source>
</evidence>
<reference evidence="2 3" key="1">
    <citation type="submission" date="2021-03" db="EMBL/GenBank/DDBJ databases">
        <title>Novel species identification of genus Shewanella.</title>
        <authorList>
            <person name="Liu G."/>
            <person name="Zhang Q."/>
        </authorList>
    </citation>
    <scope>NUCLEOTIDE SEQUENCE [LARGE SCALE GENOMIC DNA]</scope>
    <source>
        <strain evidence="2 3">FJAT-51800</strain>
    </source>
</reference>
<organism evidence="2 3">
    <name type="scientific">Shewanella avicenniae</name>
    <dbReference type="NCBI Taxonomy" id="2814294"/>
    <lineage>
        <taxon>Bacteria</taxon>
        <taxon>Pseudomonadati</taxon>
        <taxon>Pseudomonadota</taxon>
        <taxon>Gammaproteobacteria</taxon>
        <taxon>Alteromonadales</taxon>
        <taxon>Shewanellaceae</taxon>
        <taxon>Shewanella</taxon>
    </lineage>
</organism>
<keyword evidence="3" id="KW-1185">Reference proteome</keyword>
<dbReference type="EMBL" id="CP071503">
    <property type="protein sequence ID" value="QSX33281.1"/>
    <property type="molecule type" value="Genomic_DNA"/>
</dbReference>
<protein>
    <submittedName>
        <fullName evidence="2">NAD(P)H-binding protein</fullName>
    </submittedName>
</protein>
<dbReference type="InterPro" id="IPR036291">
    <property type="entry name" value="NAD(P)-bd_dom_sf"/>
</dbReference>
<proteinExistence type="predicted"/>
<gene>
    <name evidence="2" type="ORF">JYB87_16380</name>
</gene>
<dbReference type="Gene3D" id="3.40.50.720">
    <property type="entry name" value="NAD(P)-binding Rossmann-like Domain"/>
    <property type="match status" value="1"/>
</dbReference>
<dbReference type="SUPFAM" id="SSF51735">
    <property type="entry name" value="NAD(P)-binding Rossmann-fold domains"/>
    <property type="match status" value="1"/>
</dbReference>
<dbReference type="Proteomes" id="UP000662770">
    <property type="component" value="Chromosome"/>
</dbReference>
<dbReference type="RefSeq" id="WP_207354514.1">
    <property type="nucleotide sequence ID" value="NZ_CP071503.1"/>
</dbReference>
<dbReference type="InterPro" id="IPR016040">
    <property type="entry name" value="NAD(P)-bd_dom"/>
</dbReference>
<evidence type="ECO:0000259" key="1">
    <source>
        <dbReference type="Pfam" id="PF13460"/>
    </source>
</evidence>
<name>A0ABX7QQS7_9GAMM</name>
<feature type="domain" description="NAD(P)-binding" evidence="1">
    <location>
        <begin position="8"/>
        <end position="110"/>
    </location>
</feature>
<dbReference type="Pfam" id="PF13460">
    <property type="entry name" value="NAD_binding_10"/>
    <property type="match status" value="1"/>
</dbReference>
<accession>A0ABX7QQS7</accession>
<evidence type="ECO:0000313" key="3">
    <source>
        <dbReference type="Proteomes" id="UP000662770"/>
    </source>
</evidence>